<evidence type="ECO:0000259" key="1">
    <source>
        <dbReference type="Pfam" id="PF03435"/>
    </source>
</evidence>
<dbReference type="Proteomes" id="UP000241447">
    <property type="component" value="Chromosome"/>
</dbReference>
<dbReference type="InterPro" id="IPR036291">
    <property type="entry name" value="NAD(P)-bd_dom_sf"/>
</dbReference>
<evidence type="ECO:0000313" key="3">
    <source>
        <dbReference type="EMBL" id="AVW92138.1"/>
    </source>
</evidence>
<dbReference type="InterPro" id="IPR032095">
    <property type="entry name" value="Sacchrp_dh-like_C"/>
</dbReference>
<organism evidence="3 4">
    <name type="scientific">Celeribacter baekdonensis</name>
    <dbReference type="NCBI Taxonomy" id="875171"/>
    <lineage>
        <taxon>Bacteria</taxon>
        <taxon>Pseudomonadati</taxon>
        <taxon>Pseudomonadota</taxon>
        <taxon>Alphaproteobacteria</taxon>
        <taxon>Rhodobacterales</taxon>
        <taxon>Roseobacteraceae</taxon>
        <taxon>Celeribacter</taxon>
    </lineage>
</organism>
<evidence type="ECO:0000313" key="4">
    <source>
        <dbReference type="Proteomes" id="UP000241447"/>
    </source>
</evidence>
<dbReference type="EMBL" id="CP028475">
    <property type="protein sequence ID" value="AVW92138.1"/>
    <property type="molecule type" value="Genomic_DNA"/>
</dbReference>
<dbReference type="Pfam" id="PF03435">
    <property type="entry name" value="Sacchrp_dh_NADP"/>
    <property type="match status" value="1"/>
</dbReference>
<sequence length="363" mass="38389">MRGDTHKILIVGGGRTGGCIARLLQAHPGFSPFVLDIDYDCVRALKAKGISADHMSGAEADRLARHLQGAAAVICAAPPSVAPIVARGAAQEGCAYLDLCEDPKALSEVARIAQDAQSPFVSGCGLAPGLISLMVEDLALRSPKEAEITAYVGVLPAQKRNRLGYGDMWDIQALLSEYTNPCVGLSDGALVTVPPLTGYETLTVAGENFEAFTTSGALDALVPGYAGRLKGLSFKTLRYPGHLDYISFLLDDLGLSKRLYMLRNLLLTGLERVEADKVIVHLVCRHQDGEKTLTKVFDGGDSQGNSSLSALAHISASHACAVLDLLTRGAVQQTGLLHPKDMSFDLMAKSTFAKSLVGGLVCL</sequence>
<evidence type="ECO:0000259" key="2">
    <source>
        <dbReference type="Pfam" id="PF16653"/>
    </source>
</evidence>
<accession>A0A2R4M4U1</accession>
<dbReference type="Pfam" id="PF16653">
    <property type="entry name" value="Sacchrp_dh_C"/>
    <property type="match status" value="1"/>
</dbReference>
<name>A0A2R4M4U1_9RHOB</name>
<dbReference type="Gene3D" id="3.30.360.10">
    <property type="entry name" value="Dihydrodipicolinate Reductase, domain 2"/>
    <property type="match status" value="1"/>
</dbReference>
<dbReference type="KEGG" id="cbak:DA792_14480"/>
<proteinExistence type="predicted"/>
<dbReference type="RefSeq" id="WP_107720550.1">
    <property type="nucleotide sequence ID" value="NZ_CP028475.1"/>
</dbReference>
<reference evidence="3 4" key="1">
    <citation type="submission" date="2018-03" db="EMBL/GenBank/DDBJ databases">
        <title>The Complete Genome of Celeribacter baekdonensis strain LH4, a Thiosulfate-Oxidizing Alphaproteobacterium Isolated from Gulf of Mexico Continental Slope Sediments.</title>
        <authorList>
            <person name="Flood B.E."/>
            <person name="Bailey J.V."/>
            <person name="Leprich D."/>
        </authorList>
    </citation>
    <scope>NUCLEOTIDE SEQUENCE [LARGE SCALE GENOMIC DNA]</scope>
    <source>
        <strain evidence="3 4">LH4</strain>
    </source>
</reference>
<evidence type="ECO:0008006" key="5">
    <source>
        <dbReference type="Google" id="ProtNLM"/>
    </source>
</evidence>
<dbReference type="SUPFAM" id="SSF51735">
    <property type="entry name" value="NAD(P)-binding Rossmann-fold domains"/>
    <property type="match status" value="1"/>
</dbReference>
<dbReference type="OrthoDB" id="9769367at2"/>
<dbReference type="Gene3D" id="3.40.50.720">
    <property type="entry name" value="NAD(P)-binding Rossmann-like Domain"/>
    <property type="match status" value="1"/>
</dbReference>
<protein>
    <recommendedName>
        <fullName evidence="5">Saccharopine dehydrogenase, NADP-dependent</fullName>
    </recommendedName>
</protein>
<gene>
    <name evidence="3" type="ORF">DA792_14480</name>
</gene>
<feature type="domain" description="Saccharopine dehydrogenase NADP binding" evidence="1">
    <location>
        <begin position="8"/>
        <end position="105"/>
    </location>
</feature>
<dbReference type="InterPro" id="IPR005097">
    <property type="entry name" value="Sacchrp_dh_NADP-bd"/>
</dbReference>
<dbReference type="SUPFAM" id="SSF55347">
    <property type="entry name" value="Glyceraldehyde-3-phosphate dehydrogenase-like, C-terminal domain"/>
    <property type="match status" value="1"/>
</dbReference>
<feature type="domain" description="Saccharopine dehydrogenase-like C-terminal" evidence="2">
    <location>
        <begin position="125"/>
        <end position="342"/>
    </location>
</feature>
<dbReference type="AlphaFoldDB" id="A0A2R4M4U1"/>